<accession>A0A0L6V781</accession>
<organism evidence="1 2">
    <name type="scientific">Puccinia sorghi</name>
    <dbReference type="NCBI Taxonomy" id="27349"/>
    <lineage>
        <taxon>Eukaryota</taxon>
        <taxon>Fungi</taxon>
        <taxon>Dikarya</taxon>
        <taxon>Basidiomycota</taxon>
        <taxon>Pucciniomycotina</taxon>
        <taxon>Pucciniomycetes</taxon>
        <taxon>Pucciniales</taxon>
        <taxon>Pucciniaceae</taxon>
        <taxon>Puccinia</taxon>
    </lineage>
</organism>
<name>A0A0L6V781_9BASI</name>
<dbReference type="VEuPathDB" id="FungiDB:VP01_252g2"/>
<reference evidence="1 2" key="1">
    <citation type="submission" date="2015-08" db="EMBL/GenBank/DDBJ databases">
        <title>Next Generation Sequencing and Analysis of the Genome of Puccinia sorghi L Schw, the Causal Agent of Maize Common Rust.</title>
        <authorList>
            <person name="Rochi L."/>
            <person name="Burguener G."/>
            <person name="Darino M."/>
            <person name="Turjanski A."/>
            <person name="Kreff E."/>
            <person name="Dieguez M.J."/>
            <person name="Sacco F."/>
        </authorList>
    </citation>
    <scope>NUCLEOTIDE SEQUENCE [LARGE SCALE GENOMIC DNA]</scope>
    <source>
        <strain evidence="1 2">RO10H11247</strain>
    </source>
</reference>
<dbReference type="EMBL" id="LAVV01007425">
    <property type="protein sequence ID" value="KNZ55970.1"/>
    <property type="molecule type" value="Genomic_DNA"/>
</dbReference>
<proteinExistence type="predicted"/>
<sequence>MGWRLTSHSGPWAAVRSSLGENKPKLANVGKMVRTTISWSFPQPRAAVDISFATFVMINPEESNTMLQTLTQLFIFSAGIIHEMNQKKPTGSPAPLAGKLWNTRINLKSAMHQKDTCDEFLSELANVSDLLEAVINTQYPNISTLKDLRRSKEGFIFLFKKYLHMKSSYCGETTTACHSSTSITSRVSGIMWKYSYEMRGISSLCGLCQCHHFPHLRKTWFPQKDILCFQKTIILECVGQDHALVAFSFNQMNLAKRAVDDFPSVLGDSQKIKLGASMQNPSPLILLTPLRTIQHHKFLHNTTSKLHYIQSLYFLRNTDPYF</sequence>
<dbReference type="Proteomes" id="UP000037035">
    <property type="component" value="Unassembled WGS sequence"/>
</dbReference>
<protein>
    <submittedName>
        <fullName evidence="1">Uncharacterized protein</fullName>
    </submittedName>
</protein>
<evidence type="ECO:0000313" key="2">
    <source>
        <dbReference type="Proteomes" id="UP000037035"/>
    </source>
</evidence>
<dbReference type="AlphaFoldDB" id="A0A0L6V781"/>
<comment type="caution">
    <text evidence="1">The sequence shown here is derived from an EMBL/GenBank/DDBJ whole genome shotgun (WGS) entry which is preliminary data.</text>
</comment>
<keyword evidence="2" id="KW-1185">Reference proteome</keyword>
<evidence type="ECO:0000313" key="1">
    <source>
        <dbReference type="EMBL" id="KNZ55970.1"/>
    </source>
</evidence>
<gene>
    <name evidence="1" type="ORF">VP01_252g2</name>
</gene>